<dbReference type="Pfam" id="PF12730">
    <property type="entry name" value="ABC2_membrane_4"/>
    <property type="match status" value="1"/>
</dbReference>
<accession>A0AAW8TY81</accession>
<feature type="transmembrane region" description="Helical" evidence="1">
    <location>
        <begin position="18"/>
        <end position="39"/>
    </location>
</feature>
<organism evidence="2 3">
    <name type="scientific">Enterococcus cecorum</name>
    <dbReference type="NCBI Taxonomy" id="44008"/>
    <lineage>
        <taxon>Bacteria</taxon>
        <taxon>Bacillati</taxon>
        <taxon>Bacillota</taxon>
        <taxon>Bacilli</taxon>
        <taxon>Lactobacillales</taxon>
        <taxon>Enterococcaceae</taxon>
        <taxon>Enterococcus</taxon>
    </lineage>
</organism>
<name>A0AAW8TY81_9ENTE</name>
<dbReference type="EMBL" id="JARQBI010000046">
    <property type="protein sequence ID" value="MDT2797830.1"/>
    <property type="molecule type" value="Genomic_DNA"/>
</dbReference>
<keyword evidence="1" id="KW-0472">Membrane</keyword>
<proteinExistence type="predicted"/>
<sequence>MIKDIAIEFLKTKRSKSFFLTFLVIGITLLWMMAILTKYSSSSQYHDMRIIYYGVLDVETLMLPIFLSVFVARIFEIERSGNALKLMAINGQSVTNIFWSKLFLTMIVGGIFSLLESFVMLLVAKMEQISWSIKELLFKNLINLSFIFVLVCVFLMISLFIKKQELVIASGFIGGFIGFMLHRSSFISLIIPFGGIRYLSLVNMKVVAGKVILEMNQQIGFHFIIYIIYMIVLCSLLRYLLNMKGKKIE</sequence>
<dbReference type="RefSeq" id="WP_282007555.1">
    <property type="nucleotide sequence ID" value="NZ_CP184653.1"/>
</dbReference>
<evidence type="ECO:0000313" key="2">
    <source>
        <dbReference type="EMBL" id="MDT2797830.1"/>
    </source>
</evidence>
<feature type="transmembrane region" description="Helical" evidence="1">
    <location>
        <begin position="96"/>
        <end position="121"/>
    </location>
</feature>
<feature type="transmembrane region" description="Helical" evidence="1">
    <location>
        <begin position="141"/>
        <end position="161"/>
    </location>
</feature>
<reference evidence="2" key="1">
    <citation type="submission" date="2023-03" db="EMBL/GenBank/DDBJ databases">
        <authorList>
            <person name="Shen W."/>
            <person name="Cai J."/>
        </authorList>
    </citation>
    <scope>NUCLEOTIDE SEQUENCE</scope>
    <source>
        <strain evidence="2">B245-2</strain>
    </source>
</reference>
<keyword evidence="1" id="KW-0812">Transmembrane</keyword>
<feature type="transmembrane region" description="Helical" evidence="1">
    <location>
        <begin position="173"/>
        <end position="199"/>
    </location>
</feature>
<protein>
    <submittedName>
        <fullName evidence="2">ABC transporter permease</fullName>
    </submittedName>
</protein>
<keyword evidence="1" id="KW-1133">Transmembrane helix</keyword>
<feature type="transmembrane region" description="Helical" evidence="1">
    <location>
        <begin position="219"/>
        <end position="241"/>
    </location>
</feature>
<gene>
    <name evidence="2" type="ORF">P7H47_11335</name>
</gene>
<evidence type="ECO:0000313" key="3">
    <source>
        <dbReference type="Proteomes" id="UP001255696"/>
    </source>
</evidence>
<feature type="transmembrane region" description="Helical" evidence="1">
    <location>
        <begin position="51"/>
        <end position="75"/>
    </location>
</feature>
<evidence type="ECO:0000256" key="1">
    <source>
        <dbReference type="SAM" id="Phobius"/>
    </source>
</evidence>
<dbReference type="AlphaFoldDB" id="A0AAW8TY81"/>
<comment type="caution">
    <text evidence="2">The sequence shown here is derived from an EMBL/GenBank/DDBJ whole genome shotgun (WGS) entry which is preliminary data.</text>
</comment>
<dbReference type="Proteomes" id="UP001255696">
    <property type="component" value="Unassembled WGS sequence"/>
</dbReference>